<keyword evidence="8" id="KW-1185">Reference proteome</keyword>
<dbReference type="InterPro" id="IPR010920">
    <property type="entry name" value="LSM_dom_sf"/>
</dbReference>
<evidence type="ECO:0000256" key="3">
    <source>
        <dbReference type="ARBA" id="ARBA00022989"/>
    </source>
</evidence>
<dbReference type="PANTHER" id="PTHR30221:SF8">
    <property type="entry name" value="SMALL-CONDUCTANCE MECHANOSENSITIVE CHANNEL"/>
    <property type="match status" value="1"/>
</dbReference>
<keyword evidence="2 5" id="KW-0812">Transmembrane</keyword>
<evidence type="ECO:0000313" key="7">
    <source>
        <dbReference type="EMBL" id="BDC97793.1"/>
    </source>
</evidence>
<dbReference type="InterPro" id="IPR045275">
    <property type="entry name" value="MscS_archaea/bacteria_type"/>
</dbReference>
<dbReference type="PANTHER" id="PTHR30221">
    <property type="entry name" value="SMALL-CONDUCTANCE MECHANOSENSITIVE CHANNEL"/>
    <property type="match status" value="1"/>
</dbReference>
<feature type="transmembrane region" description="Helical" evidence="5">
    <location>
        <begin position="72"/>
        <end position="95"/>
    </location>
</feature>
<evidence type="ECO:0000256" key="5">
    <source>
        <dbReference type="SAM" id="Phobius"/>
    </source>
</evidence>
<dbReference type="Gene3D" id="2.30.30.60">
    <property type="match status" value="1"/>
</dbReference>
<feature type="transmembrane region" description="Helical" evidence="5">
    <location>
        <begin position="45"/>
        <end position="66"/>
    </location>
</feature>
<name>A0ABM7VA48_9BACT</name>
<evidence type="ECO:0000256" key="4">
    <source>
        <dbReference type="ARBA" id="ARBA00023136"/>
    </source>
</evidence>
<dbReference type="InterPro" id="IPR023408">
    <property type="entry name" value="MscS_beta-dom_sf"/>
</dbReference>
<dbReference type="Proteomes" id="UP001354989">
    <property type="component" value="Chromosome"/>
</dbReference>
<gene>
    <name evidence="7" type="ORF">PEPS_00740</name>
</gene>
<proteinExistence type="predicted"/>
<dbReference type="InterPro" id="IPR006685">
    <property type="entry name" value="MscS_channel_2nd"/>
</dbReference>
<evidence type="ECO:0000256" key="2">
    <source>
        <dbReference type="ARBA" id="ARBA00022692"/>
    </source>
</evidence>
<comment type="subcellular location">
    <subcellularLocation>
        <location evidence="1">Membrane</location>
    </subcellularLocation>
</comment>
<feature type="domain" description="Mechanosensitive ion channel MscS" evidence="6">
    <location>
        <begin position="94"/>
        <end position="159"/>
    </location>
</feature>
<dbReference type="SUPFAM" id="SSF50182">
    <property type="entry name" value="Sm-like ribonucleoproteins"/>
    <property type="match status" value="1"/>
</dbReference>
<protein>
    <submittedName>
        <fullName evidence="7">Mechanosensitive ion channel protein MscS</fullName>
    </submittedName>
</protein>
<feature type="transmembrane region" description="Helical" evidence="5">
    <location>
        <begin position="6"/>
        <end position="25"/>
    </location>
</feature>
<reference evidence="7 8" key="1">
    <citation type="submission" date="2021-12" db="EMBL/GenBank/DDBJ databases">
        <title>Genome sequencing of bacteria with rrn-lacking chromosome and rrn-plasmid.</title>
        <authorList>
            <person name="Anda M."/>
            <person name="Iwasaki W."/>
        </authorList>
    </citation>
    <scope>NUCLEOTIDE SEQUENCE [LARGE SCALE GENOMIC DNA]</scope>
    <source>
        <strain evidence="7 8">NBRC 101262</strain>
    </source>
</reference>
<dbReference type="EMBL" id="AP025292">
    <property type="protein sequence ID" value="BDC97793.1"/>
    <property type="molecule type" value="Genomic_DNA"/>
</dbReference>
<evidence type="ECO:0000313" key="8">
    <source>
        <dbReference type="Proteomes" id="UP001354989"/>
    </source>
</evidence>
<dbReference type="Pfam" id="PF00924">
    <property type="entry name" value="MS_channel_2nd"/>
    <property type="match status" value="1"/>
</dbReference>
<dbReference type="RefSeq" id="WP_338397353.1">
    <property type="nucleotide sequence ID" value="NZ_AP025292.1"/>
</dbReference>
<sequence length="164" mass="18423">MNSTEIEIGLSILLLLIFFIGKRYISRFIKRSGNSHDYMPFRSVYVSKVITFLWAVLLIVVLGVIWEVSFQGLSVYIASIFTVVGVGFFAAWSILSNITSAMVLFFNAPFKIGDRIKIKDGDNGAEGEVIDINLFNIRIRDVDGNVTAYPNNLAMQKAIVKYKL</sequence>
<accession>A0ABM7VA48</accession>
<evidence type="ECO:0000256" key="1">
    <source>
        <dbReference type="ARBA" id="ARBA00004370"/>
    </source>
</evidence>
<keyword evidence="4 5" id="KW-0472">Membrane</keyword>
<keyword evidence="3 5" id="KW-1133">Transmembrane helix</keyword>
<evidence type="ECO:0000259" key="6">
    <source>
        <dbReference type="Pfam" id="PF00924"/>
    </source>
</evidence>
<organism evidence="7 8">
    <name type="scientific">Persicobacter psychrovividus</name>
    <dbReference type="NCBI Taxonomy" id="387638"/>
    <lineage>
        <taxon>Bacteria</taxon>
        <taxon>Pseudomonadati</taxon>
        <taxon>Bacteroidota</taxon>
        <taxon>Cytophagia</taxon>
        <taxon>Cytophagales</taxon>
        <taxon>Persicobacteraceae</taxon>
        <taxon>Persicobacter</taxon>
    </lineage>
</organism>